<evidence type="ECO:0000259" key="1">
    <source>
        <dbReference type="Pfam" id="PF13847"/>
    </source>
</evidence>
<dbReference type="InterPro" id="IPR029063">
    <property type="entry name" value="SAM-dependent_MTases_sf"/>
</dbReference>
<dbReference type="Gene3D" id="3.40.50.150">
    <property type="entry name" value="Vaccinia Virus protein VP39"/>
    <property type="match status" value="1"/>
</dbReference>
<dbReference type="CDD" id="cd02440">
    <property type="entry name" value="AdoMet_MTases"/>
    <property type="match status" value="1"/>
</dbReference>
<keyword evidence="2" id="KW-0489">Methyltransferase</keyword>
<dbReference type="AlphaFoldDB" id="A0A1H0R759"/>
<dbReference type="Pfam" id="PF13847">
    <property type="entry name" value="Methyltransf_31"/>
    <property type="match status" value="1"/>
</dbReference>
<evidence type="ECO:0000313" key="2">
    <source>
        <dbReference type="EMBL" id="SDP24808.1"/>
    </source>
</evidence>
<keyword evidence="3" id="KW-1185">Reference proteome</keyword>
<protein>
    <submittedName>
        <fullName evidence="2">Ubiquinone/menaquinone biosynthesis C-methylase UbiE</fullName>
    </submittedName>
</protein>
<proteinExistence type="predicted"/>
<name>A0A1H0R759_9CLOT</name>
<feature type="domain" description="Methyltransferase" evidence="1">
    <location>
        <begin position="64"/>
        <end position="168"/>
    </location>
</feature>
<dbReference type="PANTHER" id="PTHR43591">
    <property type="entry name" value="METHYLTRANSFERASE"/>
    <property type="match status" value="1"/>
</dbReference>
<keyword evidence="2" id="KW-0830">Ubiquinone</keyword>
<dbReference type="GO" id="GO:0032259">
    <property type="term" value="P:methylation"/>
    <property type="evidence" value="ECO:0007669"/>
    <property type="project" value="UniProtKB-KW"/>
</dbReference>
<organism evidence="2 3">
    <name type="scientific">Clostridium gasigenes</name>
    <dbReference type="NCBI Taxonomy" id="94869"/>
    <lineage>
        <taxon>Bacteria</taxon>
        <taxon>Bacillati</taxon>
        <taxon>Bacillota</taxon>
        <taxon>Clostridia</taxon>
        <taxon>Eubacteriales</taxon>
        <taxon>Clostridiaceae</taxon>
        <taxon>Clostridium</taxon>
    </lineage>
</organism>
<dbReference type="RefSeq" id="WP_175490817.1">
    <property type="nucleotide sequence ID" value="NZ_FNJM01000003.1"/>
</dbReference>
<reference evidence="2 3" key="1">
    <citation type="submission" date="2016-10" db="EMBL/GenBank/DDBJ databases">
        <authorList>
            <person name="de Groot N.N."/>
        </authorList>
    </citation>
    <scope>NUCLEOTIDE SEQUENCE [LARGE SCALE GENOMIC DNA]</scope>
    <source>
        <strain evidence="2 3">DSM 12272</strain>
    </source>
</reference>
<sequence>MKNLKFYFKFIIYYLTNNIISSKDIGKSFDRISNNYDSIYLKQIINSSTPMLDEIINKLQSNTKEDLNILDLGCATGFNSNYIYSKLKTGTYILVDISKGMLNNAKSNCDFNCVFVESDMLAYLNKCSDNSMDVIICSYAISYNCPKKIIKECCRVLKNGGFFGVIDNLKGTLPELKKLYPKLLVNHQDLVNKLIVKLPYSRNEYFFEKMFVDNRFNRINLKSDSHMLNFNNKTILCDFLCTSGILSPLDSAIDLEHPRVKFTLANLLDYYNINNLTHKYIWGSFRNDK</sequence>
<dbReference type="GO" id="GO:0008168">
    <property type="term" value="F:methyltransferase activity"/>
    <property type="evidence" value="ECO:0007669"/>
    <property type="project" value="UniProtKB-KW"/>
</dbReference>
<keyword evidence="2" id="KW-0808">Transferase</keyword>
<dbReference type="SUPFAM" id="SSF53335">
    <property type="entry name" value="S-adenosyl-L-methionine-dependent methyltransferases"/>
    <property type="match status" value="1"/>
</dbReference>
<accession>A0A1H0R759</accession>
<dbReference type="Proteomes" id="UP000198597">
    <property type="component" value="Unassembled WGS sequence"/>
</dbReference>
<dbReference type="InterPro" id="IPR025714">
    <property type="entry name" value="Methyltranfer_dom"/>
</dbReference>
<dbReference type="STRING" id="94869.SAMN04488529_10340"/>
<gene>
    <name evidence="2" type="ORF">SAMN04488529_10340</name>
</gene>
<evidence type="ECO:0000313" key="3">
    <source>
        <dbReference type="Proteomes" id="UP000198597"/>
    </source>
</evidence>
<dbReference type="EMBL" id="FNJM01000003">
    <property type="protein sequence ID" value="SDP24808.1"/>
    <property type="molecule type" value="Genomic_DNA"/>
</dbReference>